<keyword evidence="9" id="KW-1185">Reference proteome</keyword>
<accession>K2PWJ1</accession>
<evidence type="ECO:0000256" key="5">
    <source>
        <dbReference type="ARBA" id="ARBA00022679"/>
    </source>
</evidence>
<dbReference type="EC" id="2.5.1.78" evidence="3 7"/>
<dbReference type="UniPathway" id="UPA00275">
    <property type="reaction ID" value="UER00404"/>
</dbReference>
<dbReference type="PATRIC" id="fig|555500.3.peg.1264"/>
<organism evidence="8 9">
    <name type="scientific">Galbibacter marinus</name>
    <dbReference type="NCBI Taxonomy" id="555500"/>
    <lineage>
        <taxon>Bacteria</taxon>
        <taxon>Pseudomonadati</taxon>
        <taxon>Bacteroidota</taxon>
        <taxon>Flavobacteriia</taxon>
        <taxon>Flavobacteriales</taxon>
        <taxon>Flavobacteriaceae</taxon>
        <taxon>Galbibacter</taxon>
    </lineage>
</organism>
<comment type="function">
    <text evidence="7">Catalyzes the formation of 6,7-dimethyl-8-ribityllumazine by condensation of 5-amino-6-(D-ribitylamino)uracil with 3,4-dihydroxy-2-butanone 4-phosphate. This is the penultimate step in the biosynthesis of riboflavin.</text>
</comment>
<dbReference type="InterPro" id="IPR036467">
    <property type="entry name" value="LS/RS_sf"/>
</dbReference>
<feature type="binding site" evidence="7">
    <location>
        <begin position="94"/>
        <end position="95"/>
    </location>
    <ligand>
        <name>(2S)-2-hydroxy-3-oxobutyl phosphate</name>
        <dbReference type="ChEBI" id="CHEBI:58830"/>
    </ligand>
</feature>
<dbReference type="PANTHER" id="PTHR21058:SF0">
    <property type="entry name" value="6,7-DIMETHYL-8-RIBITYLLUMAZINE SYNTHASE"/>
    <property type="match status" value="1"/>
</dbReference>
<evidence type="ECO:0000256" key="7">
    <source>
        <dbReference type="HAMAP-Rule" id="MF_00178"/>
    </source>
</evidence>
<dbReference type="EMBL" id="AMSG01000005">
    <property type="protein sequence ID" value="EKF55784.1"/>
    <property type="molecule type" value="Genomic_DNA"/>
</dbReference>
<reference evidence="8 9" key="1">
    <citation type="journal article" date="2012" name="J. Bacteriol.">
        <title>Genome Sequence of Galbibacter marinum Type Strain ck-I2-15.</title>
        <authorList>
            <person name="Lai Q."/>
            <person name="Li C."/>
            <person name="Shao Z."/>
        </authorList>
    </citation>
    <scope>NUCLEOTIDE SEQUENCE [LARGE SCALE GENOMIC DNA]</scope>
    <source>
        <strain evidence="9">ck-I2-15</strain>
    </source>
</reference>
<dbReference type="GO" id="GO:0009231">
    <property type="term" value="P:riboflavin biosynthetic process"/>
    <property type="evidence" value="ECO:0007669"/>
    <property type="project" value="UniProtKB-UniRule"/>
</dbReference>
<dbReference type="AlphaFoldDB" id="K2PWJ1"/>
<dbReference type="GO" id="GO:0005829">
    <property type="term" value="C:cytosol"/>
    <property type="evidence" value="ECO:0007669"/>
    <property type="project" value="TreeGrafter"/>
</dbReference>
<feature type="binding site" evidence="7">
    <location>
        <position position="31"/>
    </location>
    <ligand>
        <name>5-amino-6-(D-ribitylamino)uracil</name>
        <dbReference type="ChEBI" id="CHEBI:15934"/>
    </ligand>
</feature>
<dbReference type="GO" id="GO:0000906">
    <property type="term" value="F:6,7-dimethyl-8-ribityllumazine synthase activity"/>
    <property type="evidence" value="ECO:0007669"/>
    <property type="project" value="UniProtKB-UniRule"/>
</dbReference>
<dbReference type="CDD" id="cd09209">
    <property type="entry name" value="Lumazine_synthase-I"/>
    <property type="match status" value="1"/>
</dbReference>
<dbReference type="Pfam" id="PF00885">
    <property type="entry name" value="DMRL_synthase"/>
    <property type="match status" value="1"/>
</dbReference>
<protein>
    <recommendedName>
        <fullName evidence="3 7">6,7-dimethyl-8-ribityllumazine synthase</fullName>
        <shortName evidence="7">DMRL synthase</shortName>
        <shortName evidence="7">LS</shortName>
        <shortName evidence="7">Lumazine synthase</shortName>
        <ecNumber evidence="3 7">2.5.1.78</ecNumber>
    </recommendedName>
</protein>
<dbReference type="InterPro" id="IPR034964">
    <property type="entry name" value="LS"/>
</dbReference>
<dbReference type="SUPFAM" id="SSF52121">
    <property type="entry name" value="Lumazine synthase"/>
    <property type="match status" value="1"/>
</dbReference>
<feature type="binding site" evidence="7">
    <location>
        <begin position="89"/>
        <end position="91"/>
    </location>
    <ligand>
        <name>5-amino-6-(D-ribitylamino)uracil</name>
        <dbReference type="ChEBI" id="CHEBI:15934"/>
    </ligand>
</feature>
<dbReference type="HAMAP" id="MF_00178">
    <property type="entry name" value="Lumazine_synth"/>
    <property type="match status" value="1"/>
</dbReference>
<evidence type="ECO:0000256" key="4">
    <source>
        <dbReference type="ARBA" id="ARBA00022619"/>
    </source>
</evidence>
<dbReference type="PANTHER" id="PTHR21058">
    <property type="entry name" value="6,7-DIMETHYL-8-RIBITYLLUMAZINE SYNTHASE DMRL SYNTHASE LUMAZINE SYNTHASE"/>
    <property type="match status" value="1"/>
</dbReference>
<comment type="pathway">
    <text evidence="1 7">Cofactor biosynthesis; riboflavin biosynthesis; riboflavin from 2-hydroxy-3-oxobutyl phosphate and 5-amino-6-(D-ribitylamino)uracil: step 1/2.</text>
</comment>
<dbReference type="Proteomes" id="UP000007364">
    <property type="component" value="Unassembled WGS sequence"/>
</dbReference>
<feature type="binding site" evidence="7">
    <location>
        <position position="136"/>
    </location>
    <ligand>
        <name>(2S)-2-hydroxy-3-oxobutyl phosphate</name>
        <dbReference type="ChEBI" id="CHEBI:58830"/>
    </ligand>
</feature>
<dbReference type="NCBIfam" id="TIGR00114">
    <property type="entry name" value="lumazine-synth"/>
    <property type="match status" value="1"/>
</dbReference>
<evidence type="ECO:0000256" key="2">
    <source>
        <dbReference type="ARBA" id="ARBA00007424"/>
    </source>
</evidence>
<gene>
    <name evidence="7 8" type="primary">ribH</name>
    <name evidence="8" type="ORF">I215_06102</name>
</gene>
<comment type="similarity">
    <text evidence="2 7">Belongs to the DMRL synthase family.</text>
</comment>
<feature type="active site" description="Proton donor" evidence="7">
    <location>
        <position position="97"/>
    </location>
</feature>
<dbReference type="RefSeq" id="WP_008991092.1">
    <property type="nucleotide sequence ID" value="NZ_AMSG01000005.1"/>
</dbReference>
<keyword evidence="5 7" id="KW-0808">Transferase</keyword>
<dbReference type="eggNOG" id="COG0054">
    <property type="taxonomic scope" value="Bacteria"/>
</dbReference>
<proteinExistence type="inferred from homology"/>
<dbReference type="Gene3D" id="3.40.50.960">
    <property type="entry name" value="Lumazine/riboflavin synthase"/>
    <property type="match status" value="1"/>
</dbReference>
<comment type="catalytic activity">
    <reaction evidence="6 7">
        <text>(2S)-2-hydroxy-3-oxobutyl phosphate + 5-amino-6-(D-ribitylamino)uracil = 6,7-dimethyl-8-(1-D-ribityl)lumazine + phosphate + 2 H2O + H(+)</text>
        <dbReference type="Rhea" id="RHEA:26152"/>
        <dbReference type="ChEBI" id="CHEBI:15377"/>
        <dbReference type="ChEBI" id="CHEBI:15378"/>
        <dbReference type="ChEBI" id="CHEBI:15934"/>
        <dbReference type="ChEBI" id="CHEBI:43474"/>
        <dbReference type="ChEBI" id="CHEBI:58201"/>
        <dbReference type="ChEBI" id="CHEBI:58830"/>
        <dbReference type="EC" id="2.5.1.78"/>
    </reaction>
</comment>
<evidence type="ECO:0000256" key="6">
    <source>
        <dbReference type="ARBA" id="ARBA00048785"/>
    </source>
</evidence>
<evidence type="ECO:0000256" key="3">
    <source>
        <dbReference type="ARBA" id="ARBA00012664"/>
    </source>
</evidence>
<feature type="binding site" evidence="7">
    <location>
        <begin position="65"/>
        <end position="67"/>
    </location>
    <ligand>
        <name>5-amino-6-(D-ribitylamino)uracil</name>
        <dbReference type="ChEBI" id="CHEBI:15934"/>
    </ligand>
</feature>
<evidence type="ECO:0000256" key="1">
    <source>
        <dbReference type="ARBA" id="ARBA00004917"/>
    </source>
</evidence>
<keyword evidence="4 7" id="KW-0686">Riboflavin biosynthesis</keyword>
<dbReference type="OrthoDB" id="9809709at2"/>
<evidence type="ECO:0000313" key="9">
    <source>
        <dbReference type="Proteomes" id="UP000007364"/>
    </source>
</evidence>
<sequence>MATANTNLSDYDKSTIPNAEDLRFGIVVSEWNSSITDALYQGAVEALLDCGAVEHQIVKWDVPGSFELVYGAKKMIKRHDPDVIIVIGSVIQGETKHFDFVCQATAQGIMDLNLQHETPIIFCVLTDNNMQQAIDRSGGKHGNKGVEAAIAAIKMAVLGRGSAFADELEF</sequence>
<name>K2PWJ1_9FLAO</name>
<dbReference type="STRING" id="555500.I215_06102"/>
<comment type="caution">
    <text evidence="8">The sequence shown here is derived from an EMBL/GenBank/DDBJ whole genome shotgun (WGS) entry which is preliminary data.</text>
</comment>
<dbReference type="GO" id="GO:0009349">
    <property type="term" value="C:riboflavin synthase complex"/>
    <property type="evidence" value="ECO:0007669"/>
    <property type="project" value="UniProtKB-UniRule"/>
</dbReference>
<dbReference type="InterPro" id="IPR002180">
    <property type="entry name" value="LS/RS"/>
</dbReference>
<feature type="binding site" evidence="7">
    <location>
        <position position="122"/>
    </location>
    <ligand>
        <name>5-amino-6-(D-ribitylamino)uracil</name>
        <dbReference type="ChEBI" id="CHEBI:15934"/>
    </ligand>
</feature>
<evidence type="ECO:0000313" key="8">
    <source>
        <dbReference type="EMBL" id="EKF55784.1"/>
    </source>
</evidence>